<accession>A0A5B7DT12</accession>
<organism evidence="1 2">
    <name type="scientific">Portunus trituberculatus</name>
    <name type="common">Swimming crab</name>
    <name type="synonym">Neptunus trituberculatus</name>
    <dbReference type="NCBI Taxonomy" id="210409"/>
    <lineage>
        <taxon>Eukaryota</taxon>
        <taxon>Metazoa</taxon>
        <taxon>Ecdysozoa</taxon>
        <taxon>Arthropoda</taxon>
        <taxon>Crustacea</taxon>
        <taxon>Multicrustacea</taxon>
        <taxon>Malacostraca</taxon>
        <taxon>Eumalacostraca</taxon>
        <taxon>Eucarida</taxon>
        <taxon>Decapoda</taxon>
        <taxon>Pleocyemata</taxon>
        <taxon>Brachyura</taxon>
        <taxon>Eubrachyura</taxon>
        <taxon>Portunoidea</taxon>
        <taxon>Portunidae</taxon>
        <taxon>Portuninae</taxon>
        <taxon>Portunus</taxon>
    </lineage>
</organism>
<dbReference type="Proteomes" id="UP000324222">
    <property type="component" value="Unassembled WGS sequence"/>
</dbReference>
<dbReference type="EMBL" id="VSRR010001300">
    <property type="protein sequence ID" value="MPC24199.1"/>
    <property type="molecule type" value="Genomic_DNA"/>
</dbReference>
<reference evidence="1 2" key="1">
    <citation type="submission" date="2019-05" db="EMBL/GenBank/DDBJ databases">
        <title>Another draft genome of Portunus trituberculatus and its Hox gene families provides insights of decapod evolution.</title>
        <authorList>
            <person name="Jeong J.-H."/>
            <person name="Song I."/>
            <person name="Kim S."/>
            <person name="Choi T."/>
            <person name="Kim D."/>
            <person name="Ryu S."/>
            <person name="Kim W."/>
        </authorList>
    </citation>
    <scope>NUCLEOTIDE SEQUENCE [LARGE SCALE GENOMIC DNA]</scope>
    <source>
        <tissue evidence="1">Muscle</tissue>
    </source>
</reference>
<evidence type="ECO:0000313" key="1">
    <source>
        <dbReference type="EMBL" id="MPC24199.1"/>
    </source>
</evidence>
<gene>
    <name evidence="1" type="ORF">E2C01_017275</name>
</gene>
<evidence type="ECO:0000313" key="2">
    <source>
        <dbReference type="Proteomes" id="UP000324222"/>
    </source>
</evidence>
<protein>
    <submittedName>
        <fullName evidence="1">Uncharacterized protein</fullName>
    </submittedName>
</protein>
<comment type="caution">
    <text evidence="1">The sequence shown here is derived from an EMBL/GenBank/DDBJ whole genome shotgun (WGS) entry which is preliminary data.</text>
</comment>
<dbReference type="AlphaFoldDB" id="A0A5B7DT12"/>
<proteinExistence type="predicted"/>
<sequence>MVLVPHSTRYCQHRRAAPAVHHFGRVDNIHGQARQNLPVDGQTRRSGPLVYTGLKYTLIFSPTLNFYSLFTCGTKMKFCETFKQELSKN</sequence>
<keyword evidence="2" id="KW-1185">Reference proteome</keyword>
<name>A0A5B7DT12_PORTR</name>